<feature type="compositionally biased region" description="Polar residues" evidence="1">
    <location>
        <begin position="202"/>
        <end position="212"/>
    </location>
</feature>
<feature type="compositionally biased region" description="Polar residues" evidence="1">
    <location>
        <begin position="28"/>
        <end position="49"/>
    </location>
</feature>
<dbReference type="Proteomes" id="UP001501676">
    <property type="component" value="Unassembled WGS sequence"/>
</dbReference>
<keyword evidence="3" id="KW-1185">Reference proteome</keyword>
<protein>
    <recommendedName>
        <fullName evidence="4">Secreted protein</fullName>
    </recommendedName>
</protein>
<reference evidence="3" key="1">
    <citation type="journal article" date="2019" name="Int. J. Syst. Evol. Microbiol.">
        <title>The Global Catalogue of Microorganisms (GCM) 10K type strain sequencing project: providing services to taxonomists for standard genome sequencing and annotation.</title>
        <authorList>
            <consortium name="The Broad Institute Genomics Platform"/>
            <consortium name="The Broad Institute Genome Sequencing Center for Infectious Disease"/>
            <person name="Wu L."/>
            <person name="Ma J."/>
        </authorList>
    </citation>
    <scope>NUCLEOTIDE SEQUENCE [LARGE SCALE GENOMIC DNA]</scope>
    <source>
        <strain evidence="3">JCM 9458</strain>
    </source>
</reference>
<evidence type="ECO:0000256" key="1">
    <source>
        <dbReference type="SAM" id="MobiDB-lite"/>
    </source>
</evidence>
<evidence type="ECO:0008006" key="4">
    <source>
        <dbReference type="Google" id="ProtNLM"/>
    </source>
</evidence>
<gene>
    <name evidence="2" type="ORF">GCM10020369_52490</name>
</gene>
<dbReference type="EMBL" id="BAAAYN010000036">
    <property type="protein sequence ID" value="GAA3392096.1"/>
    <property type="molecule type" value="Genomic_DNA"/>
</dbReference>
<organism evidence="2 3">
    <name type="scientific">Cryptosporangium minutisporangium</name>
    <dbReference type="NCBI Taxonomy" id="113569"/>
    <lineage>
        <taxon>Bacteria</taxon>
        <taxon>Bacillati</taxon>
        <taxon>Actinomycetota</taxon>
        <taxon>Actinomycetes</taxon>
        <taxon>Cryptosporangiales</taxon>
        <taxon>Cryptosporangiaceae</taxon>
        <taxon>Cryptosporangium</taxon>
    </lineage>
</organism>
<evidence type="ECO:0000313" key="2">
    <source>
        <dbReference type="EMBL" id="GAA3392096.1"/>
    </source>
</evidence>
<proteinExistence type="predicted"/>
<feature type="region of interest" description="Disordered" evidence="1">
    <location>
        <begin position="17"/>
        <end position="68"/>
    </location>
</feature>
<comment type="caution">
    <text evidence="2">The sequence shown here is derived from an EMBL/GenBank/DDBJ whole genome shotgun (WGS) entry which is preliminary data.</text>
</comment>
<evidence type="ECO:0000313" key="3">
    <source>
        <dbReference type="Proteomes" id="UP001501676"/>
    </source>
</evidence>
<name>A0ABP6T515_9ACTN</name>
<accession>A0ABP6T515</accession>
<feature type="region of interest" description="Disordered" evidence="1">
    <location>
        <begin position="202"/>
        <end position="224"/>
    </location>
</feature>
<sequence>MSFAPSFAAVAFIAASPPLTPESPPINRASTFAASLPETSMSPSRTVSSRYRPPSTRPTAELPDSNARSPAVTVTTWSGFTRGSAVRAVSSFSVLAGACSACGAHAASTSPLSRSASTQAWALRLFGSAAGEFPGSTSPSLPIRSPPTGSSVSSVVGGVGRGGAVTGGDALAIGHRGSSAAVAVPAAGPVTVRPLTAHTRVSTAAASRTGLTGRTLPGSGRVAG</sequence>